<accession>A0A8J2RUE1</accession>
<dbReference type="InterPro" id="IPR036770">
    <property type="entry name" value="Ankyrin_rpt-contain_sf"/>
</dbReference>
<reference evidence="2" key="1">
    <citation type="submission" date="2021-11" db="EMBL/GenBank/DDBJ databases">
        <authorList>
            <person name="Schell T."/>
        </authorList>
    </citation>
    <scope>NUCLEOTIDE SEQUENCE</scope>
    <source>
        <strain evidence="2">M5</strain>
    </source>
</reference>
<feature type="repeat" description="ANK" evidence="1">
    <location>
        <begin position="420"/>
        <end position="458"/>
    </location>
</feature>
<keyword evidence="1" id="KW-0040">ANK repeat</keyword>
<name>A0A8J2RUE1_9CRUS</name>
<dbReference type="OrthoDB" id="2157354at2759"/>
<evidence type="ECO:0000313" key="3">
    <source>
        <dbReference type="Proteomes" id="UP000789390"/>
    </source>
</evidence>
<evidence type="ECO:0000256" key="1">
    <source>
        <dbReference type="PROSITE-ProRule" id="PRU00023"/>
    </source>
</evidence>
<dbReference type="SUPFAM" id="SSF48403">
    <property type="entry name" value="Ankyrin repeat"/>
    <property type="match status" value="1"/>
</dbReference>
<dbReference type="InterPro" id="IPR002110">
    <property type="entry name" value="Ankyrin_rpt"/>
</dbReference>
<dbReference type="EMBL" id="CAKKLH010000223">
    <property type="protein sequence ID" value="CAH0106526.1"/>
    <property type="molecule type" value="Genomic_DNA"/>
</dbReference>
<gene>
    <name evidence="2" type="ORF">DGAL_LOCUS9681</name>
</gene>
<dbReference type="Gene3D" id="1.25.40.20">
    <property type="entry name" value="Ankyrin repeat-containing domain"/>
    <property type="match status" value="1"/>
</dbReference>
<dbReference type="PROSITE" id="PS50088">
    <property type="entry name" value="ANK_REPEAT"/>
    <property type="match status" value="1"/>
</dbReference>
<keyword evidence="3" id="KW-1185">Reference proteome</keyword>
<sequence>MVSPLDQLSEECNRLMFEAVNENSLSKLQLVNRTYSPNQLLTSLAQRNEKSETPLTVAMKRKNVSIIEEMVTWMLDYKNLFFPKKECKTMPIFIIDEIFHHIPVLESDEFFDQFDPYFYGFDRESWLELIGLVFLQSTSLSRQDKIIALELIGALAIIHCCNSMSRLALKCWREAMALRYFPQDGEPLLPKVPAICVPTRASSVIFGSADEIMTMEELKLLEEDFERNSSSSNSNLALLFKERLLIQALLVMRRIFTQANLGHPHWLYLETQEEEHEPDNSAQEELTFDNLLALTKFIVTISEFFPNPAMISSVQFGGYHFAEIVYRFLSNLTDIPSRITDQEKHQLEEYHSYFIRNFFPERTTTVLHWAANEAHSVDNRWFYPDRDNDELEKTLQLKKIHTRIKLILHLGADVNAIDERGRTPLHLLAELRQNPWKEYVNIFQTLVDAGSHLYLADDDGKTVISILRGNVERNQNNEELPSQHYFESLITMISFLSLFINWSLPSAQRLHRLSSSPSKSRP</sequence>
<dbReference type="AlphaFoldDB" id="A0A8J2RUE1"/>
<dbReference type="Proteomes" id="UP000789390">
    <property type="component" value="Unassembled WGS sequence"/>
</dbReference>
<comment type="caution">
    <text evidence="2">The sequence shown here is derived from an EMBL/GenBank/DDBJ whole genome shotgun (WGS) entry which is preliminary data.</text>
</comment>
<proteinExistence type="predicted"/>
<organism evidence="2 3">
    <name type="scientific">Daphnia galeata</name>
    <dbReference type="NCBI Taxonomy" id="27404"/>
    <lineage>
        <taxon>Eukaryota</taxon>
        <taxon>Metazoa</taxon>
        <taxon>Ecdysozoa</taxon>
        <taxon>Arthropoda</taxon>
        <taxon>Crustacea</taxon>
        <taxon>Branchiopoda</taxon>
        <taxon>Diplostraca</taxon>
        <taxon>Cladocera</taxon>
        <taxon>Anomopoda</taxon>
        <taxon>Daphniidae</taxon>
        <taxon>Daphnia</taxon>
    </lineage>
</organism>
<protein>
    <submittedName>
        <fullName evidence="2">Uncharacterized protein</fullName>
    </submittedName>
</protein>
<evidence type="ECO:0000313" key="2">
    <source>
        <dbReference type="EMBL" id="CAH0106526.1"/>
    </source>
</evidence>